<dbReference type="Proteomes" id="UP000799438">
    <property type="component" value="Unassembled WGS sequence"/>
</dbReference>
<accession>A0A6A6BFS4</accession>
<keyword evidence="1" id="KW-0812">Transmembrane</keyword>
<organism evidence="2 3">
    <name type="scientific">Aplosporella prunicola CBS 121167</name>
    <dbReference type="NCBI Taxonomy" id="1176127"/>
    <lineage>
        <taxon>Eukaryota</taxon>
        <taxon>Fungi</taxon>
        <taxon>Dikarya</taxon>
        <taxon>Ascomycota</taxon>
        <taxon>Pezizomycotina</taxon>
        <taxon>Dothideomycetes</taxon>
        <taxon>Dothideomycetes incertae sedis</taxon>
        <taxon>Botryosphaeriales</taxon>
        <taxon>Aplosporellaceae</taxon>
        <taxon>Aplosporella</taxon>
    </lineage>
</organism>
<dbReference type="AlphaFoldDB" id="A0A6A6BFS4"/>
<proteinExistence type="predicted"/>
<dbReference type="OrthoDB" id="2120024at2759"/>
<feature type="transmembrane region" description="Helical" evidence="1">
    <location>
        <begin position="12"/>
        <end position="31"/>
    </location>
</feature>
<evidence type="ECO:0000256" key="1">
    <source>
        <dbReference type="SAM" id="Phobius"/>
    </source>
</evidence>
<dbReference type="EMBL" id="ML995485">
    <property type="protein sequence ID" value="KAF2142094.1"/>
    <property type="molecule type" value="Genomic_DNA"/>
</dbReference>
<keyword evidence="1" id="KW-0472">Membrane</keyword>
<dbReference type="RefSeq" id="XP_033397806.1">
    <property type="nucleotide sequence ID" value="XM_033536915.1"/>
</dbReference>
<evidence type="ECO:0000313" key="2">
    <source>
        <dbReference type="EMBL" id="KAF2142094.1"/>
    </source>
</evidence>
<gene>
    <name evidence="2" type="ORF">K452DRAFT_227727</name>
</gene>
<keyword evidence="1" id="KW-1133">Transmembrane helix</keyword>
<keyword evidence="3" id="KW-1185">Reference proteome</keyword>
<evidence type="ECO:0000313" key="3">
    <source>
        <dbReference type="Proteomes" id="UP000799438"/>
    </source>
</evidence>
<reference evidence="2" key="1">
    <citation type="journal article" date="2020" name="Stud. Mycol.">
        <title>101 Dothideomycetes genomes: a test case for predicting lifestyles and emergence of pathogens.</title>
        <authorList>
            <person name="Haridas S."/>
            <person name="Albert R."/>
            <person name="Binder M."/>
            <person name="Bloem J."/>
            <person name="Labutti K."/>
            <person name="Salamov A."/>
            <person name="Andreopoulos B."/>
            <person name="Baker S."/>
            <person name="Barry K."/>
            <person name="Bills G."/>
            <person name="Bluhm B."/>
            <person name="Cannon C."/>
            <person name="Castanera R."/>
            <person name="Culley D."/>
            <person name="Daum C."/>
            <person name="Ezra D."/>
            <person name="Gonzalez J."/>
            <person name="Henrissat B."/>
            <person name="Kuo A."/>
            <person name="Liang C."/>
            <person name="Lipzen A."/>
            <person name="Lutzoni F."/>
            <person name="Magnuson J."/>
            <person name="Mondo S."/>
            <person name="Nolan M."/>
            <person name="Ohm R."/>
            <person name="Pangilinan J."/>
            <person name="Park H.-J."/>
            <person name="Ramirez L."/>
            <person name="Alfaro M."/>
            <person name="Sun H."/>
            <person name="Tritt A."/>
            <person name="Yoshinaga Y."/>
            <person name="Zwiers L.-H."/>
            <person name="Turgeon B."/>
            <person name="Goodwin S."/>
            <person name="Spatafora J."/>
            <person name="Crous P."/>
            <person name="Grigoriev I."/>
        </authorList>
    </citation>
    <scope>NUCLEOTIDE SEQUENCE</scope>
    <source>
        <strain evidence="2">CBS 121167</strain>
    </source>
</reference>
<feature type="non-terminal residue" evidence="2">
    <location>
        <position position="1"/>
    </location>
</feature>
<protein>
    <submittedName>
        <fullName evidence="2">Uncharacterized protein</fullName>
    </submittedName>
</protein>
<dbReference type="GeneID" id="54294411"/>
<name>A0A6A6BFS4_9PEZI</name>
<sequence length="65" mass="7423">PQRAFYGDFGLPVLKVFFGALATYQVLYWGWLKLESIELKDEKNGEMARLEQQVRELAGSNKGSK</sequence>